<organism evidence="1 2">
    <name type="scientific">Linum trigynum</name>
    <dbReference type="NCBI Taxonomy" id="586398"/>
    <lineage>
        <taxon>Eukaryota</taxon>
        <taxon>Viridiplantae</taxon>
        <taxon>Streptophyta</taxon>
        <taxon>Embryophyta</taxon>
        <taxon>Tracheophyta</taxon>
        <taxon>Spermatophyta</taxon>
        <taxon>Magnoliopsida</taxon>
        <taxon>eudicotyledons</taxon>
        <taxon>Gunneridae</taxon>
        <taxon>Pentapetalae</taxon>
        <taxon>rosids</taxon>
        <taxon>fabids</taxon>
        <taxon>Malpighiales</taxon>
        <taxon>Linaceae</taxon>
        <taxon>Linum</taxon>
    </lineage>
</organism>
<dbReference type="AlphaFoldDB" id="A0AAV2DJX1"/>
<dbReference type="Proteomes" id="UP001497516">
    <property type="component" value="Chromosome 3"/>
</dbReference>
<proteinExistence type="predicted"/>
<gene>
    <name evidence="1" type="ORF">LTRI10_LOCUS15229</name>
</gene>
<accession>A0AAV2DJX1</accession>
<dbReference type="EMBL" id="OZ034816">
    <property type="protein sequence ID" value="CAL1373291.1"/>
    <property type="molecule type" value="Genomic_DNA"/>
</dbReference>
<sequence>MWEIDTLASYGQATPGTGQSSNMMVVGTLSTLQELDRTPGVEFDANSTMTFIPSQLKPFHIASQFCSGYRTNTQVQSKSCNAIFCVISNQGSSCSMA</sequence>
<evidence type="ECO:0000313" key="1">
    <source>
        <dbReference type="EMBL" id="CAL1373291.1"/>
    </source>
</evidence>
<keyword evidence="2" id="KW-1185">Reference proteome</keyword>
<evidence type="ECO:0000313" key="2">
    <source>
        <dbReference type="Proteomes" id="UP001497516"/>
    </source>
</evidence>
<reference evidence="1 2" key="1">
    <citation type="submission" date="2024-04" db="EMBL/GenBank/DDBJ databases">
        <authorList>
            <person name="Fracassetti M."/>
        </authorList>
    </citation>
    <scope>NUCLEOTIDE SEQUENCE [LARGE SCALE GENOMIC DNA]</scope>
</reference>
<protein>
    <submittedName>
        <fullName evidence="1">Uncharacterized protein</fullName>
    </submittedName>
</protein>
<name>A0AAV2DJX1_9ROSI</name>